<comment type="catalytic activity">
    <reaction evidence="8">
        <text>a phosphate monoester + H2O = an alcohol + phosphate</text>
        <dbReference type="Rhea" id="RHEA:15017"/>
        <dbReference type="ChEBI" id="CHEBI:15377"/>
        <dbReference type="ChEBI" id="CHEBI:30879"/>
        <dbReference type="ChEBI" id="CHEBI:43474"/>
        <dbReference type="ChEBI" id="CHEBI:67140"/>
        <dbReference type="EC" id="3.1.3.2"/>
    </reaction>
</comment>
<dbReference type="CDD" id="cd00839">
    <property type="entry name" value="MPP_PAPs"/>
    <property type="match status" value="1"/>
</dbReference>
<feature type="region of interest" description="Disordered" evidence="9">
    <location>
        <begin position="1"/>
        <end position="26"/>
    </location>
</feature>
<comment type="similarity">
    <text evidence="2">Belongs to the purine-cytosine permease (2.A.39) family.</text>
</comment>
<feature type="transmembrane region" description="Helical" evidence="10">
    <location>
        <begin position="398"/>
        <end position="414"/>
    </location>
</feature>
<dbReference type="Gene3D" id="2.60.40.380">
    <property type="entry name" value="Purple acid phosphatase-like, N-terminal"/>
    <property type="match status" value="1"/>
</dbReference>
<feature type="compositionally biased region" description="Basic and acidic residues" evidence="9">
    <location>
        <begin position="1"/>
        <end position="10"/>
    </location>
</feature>
<name>A0A2H3HDF4_FUSOX</name>
<evidence type="ECO:0000256" key="1">
    <source>
        <dbReference type="ARBA" id="ARBA00004141"/>
    </source>
</evidence>
<keyword evidence="3 10" id="KW-0812">Transmembrane</keyword>
<dbReference type="Proteomes" id="UP000219602">
    <property type="component" value="Chromosome 4"/>
</dbReference>
<feature type="transmembrane region" description="Helical" evidence="10">
    <location>
        <begin position="164"/>
        <end position="183"/>
    </location>
</feature>
<evidence type="ECO:0000259" key="12">
    <source>
        <dbReference type="Pfam" id="PF14008"/>
    </source>
</evidence>
<reference evidence="14 15" key="2">
    <citation type="journal article" date="2017" name="Sci. Rep.">
        <title>A mobile pathogenicity chromosome in Fusarium oxysporum for infection of multiple cucurbit species.</title>
        <authorList>
            <person name="van Dam P."/>
            <person name="Fokkens L."/>
            <person name="Ayukawa Y."/>
            <person name="van der Gragt M."/>
            <person name="Ter Horst A."/>
            <person name="Brankovics B."/>
            <person name="Houterman P.M."/>
            <person name="Arie T."/>
            <person name="Rep M."/>
        </authorList>
    </citation>
    <scope>NUCLEOTIDE SEQUENCE [LARGE SCALE GENOMIC DNA]</scope>
    <source>
        <strain evidence="14 15">Forc016</strain>
    </source>
</reference>
<dbReference type="GO" id="GO:0003993">
    <property type="term" value="F:acid phosphatase activity"/>
    <property type="evidence" value="ECO:0007669"/>
    <property type="project" value="UniProtKB-EC"/>
</dbReference>
<evidence type="ECO:0000256" key="7">
    <source>
        <dbReference type="ARBA" id="ARBA00023180"/>
    </source>
</evidence>
<comment type="subcellular location">
    <subcellularLocation>
        <location evidence="1">Membrane</location>
        <topology evidence="1">Multi-pass membrane protein</topology>
    </subcellularLocation>
</comment>
<evidence type="ECO:0000313" key="14">
    <source>
        <dbReference type="EMBL" id="PCD41111.1"/>
    </source>
</evidence>
<evidence type="ECO:0000259" key="13">
    <source>
        <dbReference type="Pfam" id="PF16656"/>
    </source>
</evidence>
<evidence type="ECO:0000256" key="9">
    <source>
        <dbReference type="SAM" id="MobiDB-lite"/>
    </source>
</evidence>
<dbReference type="Gene3D" id="3.60.21.10">
    <property type="match status" value="1"/>
</dbReference>
<evidence type="ECO:0000256" key="4">
    <source>
        <dbReference type="ARBA" id="ARBA00022729"/>
    </source>
</evidence>
<protein>
    <recommendedName>
        <fullName evidence="8">Purple acid phosphatase</fullName>
        <ecNumber evidence="8">3.1.3.2</ecNumber>
    </recommendedName>
</protein>
<sequence length="1031" mass="112900">MQSDGSDTKHGFAATSDSEPGQVGPVRRRFGFNFSLEVRQEESSFATTKNASNADFDPIPPSKRTWNWGAYVAYWMADAWAVSNWEVASSMIAVGLSWRMAIGACVLGNFLMGLVITTNGRIGAILHTPFPVLARMPFGYYFSYFVVLSRCVLAIVWLGVQTTTGGQCMTVLLTAIWPSFANIPNHIPESQGITTAGMCGFVLYFLLQLPFLCIPYTKIQYFFAFKSIIAPIIFLAVFGDTLHKAGGTISHSTVITKGTTIHGATLAWAFFNNLNGVLGNYSTLGLNIADFSRYANKPSAQNVQAIVIPFIFTIVGLLGIFTAAASQSAYGEVLWNPIDIISLWMKSGSHGGRAAAAFGAIGLLIVTLGINISANSISAANDLMAFAPRYINIRRGQILAAIIGSWAFVPWKILASAQKFIAFLNGYTIFLGPMTSILMTDYYILRRGKVSVPDMYNFHGIYRYSQKWGTNWRAVVAFFIGCIPPLPGFIDNIVEAGGSKTSVSAGGQHLFYIGYIYSFLSGGVFYYILNHFFPAPENMIAGLFLFATGALAKVSFPPIPSDLSTPVQQRLSLDGPNSVTIGWNTYAKQAKPCVQYGSSKDNLDKQACSDISLTYPTSRTWANAVTLDNLSPATKYYYKIVSQNSVIDQFLSPRAAGDKTPFAINAIIDLGVYGEDGFTINMDQTKRDVIPNVQPSLNHTTIGRLATTADDYEFIIHPGDLAYADDWFLKPKNLLHGEEAYQAILETFYNQLAPISGRKPYMVSPGNHEAACEEIPILNNLCPEGQKNFTDFMYRFGQVMPLAFPSTSSDDAARVSANKAKQLANPPFWFSFEYGMAHVVMIDTETDFPDAPDAPGGSANLNSGPFGSPNQQLQFLEADLASVDRTVTPWLIVAGHRPWYTTGDEGCKPCQKAFEGLFYKYGVDLAVFGHVHNSQRFYPIYNGTVDVAGMKDPKAPMYIVSGGTGNIEGLSAVGKNATGNAFAYADDFSYATIRFQDAQNLQVDFFQSSTGKLLDQSKLFKSHNKQFVRQN</sequence>
<dbReference type="InterPro" id="IPR041792">
    <property type="entry name" value="MPP_PAP"/>
</dbReference>
<keyword evidence="4" id="KW-0732">Signal</keyword>
<keyword evidence="7" id="KW-0325">Glycoprotein</keyword>
<dbReference type="CDD" id="cd11482">
    <property type="entry name" value="SLC-NCS1sbd_NRT1-like"/>
    <property type="match status" value="1"/>
</dbReference>
<dbReference type="Pfam" id="PF16656">
    <property type="entry name" value="Pur_ac_phosph_N"/>
    <property type="match status" value="1"/>
</dbReference>
<dbReference type="SUPFAM" id="SSF56300">
    <property type="entry name" value="Metallo-dependent phosphatases"/>
    <property type="match status" value="1"/>
</dbReference>
<dbReference type="Gene3D" id="1.10.4160.10">
    <property type="entry name" value="Hydantoin permease"/>
    <property type="match status" value="1"/>
</dbReference>
<dbReference type="Pfam" id="PF14008">
    <property type="entry name" value="Metallophos_C"/>
    <property type="match status" value="1"/>
</dbReference>
<feature type="domain" description="Purple acid phosphatase C-terminal" evidence="12">
    <location>
        <begin position="955"/>
        <end position="1016"/>
    </location>
</feature>
<dbReference type="SUPFAM" id="SSF49363">
    <property type="entry name" value="Purple acid phosphatase, N-terminal domain"/>
    <property type="match status" value="1"/>
</dbReference>
<comment type="caution">
    <text evidence="14">The sequence shown here is derived from an EMBL/GenBank/DDBJ whole genome shotgun (WGS) entry which is preliminary data.</text>
</comment>
<dbReference type="PANTHER" id="PTHR30618:SF0">
    <property type="entry name" value="PURINE-URACIL PERMEASE NCS1"/>
    <property type="match status" value="1"/>
</dbReference>
<feature type="domain" description="Calcineurin-like phosphoesterase" evidence="11">
    <location>
        <begin position="711"/>
        <end position="933"/>
    </location>
</feature>
<dbReference type="AlphaFoldDB" id="A0A2H3HDF4"/>
<dbReference type="Pfam" id="PF00149">
    <property type="entry name" value="Metallophos"/>
    <property type="match status" value="1"/>
</dbReference>
<dbReference type="InterPro" id="IPR003961">
    <property type="entry name" value="FN3_dom"/>
</dbReference>
<evidence type="ECO:0000256" key="10">
    <source>
        <dbReference type="SAM" id="Phobius"/>
    </source>
</evidence>
<feature type="transmembrane region" description="Helical" evidence="10">
    <location>
        <begin position="510"/>
        <end position="529"/>
    </location>
</feature>
<evidence type="ECO:0000256" key="8">
    <source>
        <dbReference type="RuleBase" id="RU361203"/>
    </source>
</evidence>
<dbReference type="GO" id="GO:0046872">
    <property type="term" value="F:metal ion binding"/>
    <property type="evidence" value="ECO:0007669"/>
    <property type="project" value="InterPro"/>
</dbReference>
<dbReference type="PANTHER" id="PTHR30618">
    <property type="entry name" value="NCS1 FAMILY PURINE/PYRIMIDINE TRANSPORTER"/>
    <property type="match status" value="1"/>
</dbReference>
<dbReference type="InterPro" id="IPR008963">
    <property type="entry name" value="Purple_acid_Pase-like_N"/>
</dbReference>
<dbReference type="EC" id="3.1.3.2" evidence="8"/>
<feature type="transmembrane region" description="Helical" evidence="10">
    <location>
        <begin position="541"/>
        <end position="559"/>
    </location>
</feature>
<feature type="transmembrane region" description="Helical" evidence="10">
    <location>
        <begin position="354"/>
        <end position="377"/>
    </location>
</feature>
<dbReference type="EMBL" id="MABQ02000003">
    <property type="protein sequence ID" value="PCD41111.1"/>
    <property type="molecule type" value="Genomic_DNA"/>
</dbReference>
<proteinExistence type="inferred from homology"/>
<gene>
    <name evidence="14" type="ORF">AU210_003669</name>
</gene>
<feature type="domain" description="Purple acid phosphatase N-terminal" evidence="13">
    <location>
        <begin position="566"/>
        <end position="645"/>
    </location>
</feature>
<dbReference type="CDD" id="cd00063">
    <property type="entry name" value="FN3"/>
    <property type="match status" value="1"/>
</dbReference>
<keyword evidence="8" id="KW-0378">Hydrolase</keyword>
<organism evidence="14 15">
    <name type="scientific">Fusarium oxysporum f. sp. radicis-cucumerinum</name>
    <dbReference type="NCBI Taxonomy" id="327505"/>
    <lineage>
        <taxon>Eukaryota</taxon>
        <taxon>Fungi</taxon>
        <taxon>Dikarya</taxon>
        <taxon>Ascomycota</taxon>
        <taxon>Pezizomycotina</taxon>
        <taxon>Sordariomycetes</taxon>
        <taxon>Hypocreomycetidae</taxon>
        <taxon>Hypocreales</taxon>
        <taxon>Nectriaceae</taxon>
        <taxon>Fusarium</taxon>
        <taxon>Fusarium oxysporum species complex</taxon>
    </lineage>
</organism>
<accession>A0A2H3HDF4</accession>
<dbReference type="InterPro" id="IPR015914">
    <property type="entry name" value="PAPs_N"/>
</dbReference>
<evidence type="ECO:0000259" key="11">
    <source>
        <dbReference type="Pfam" id="PF00149"/>
    </source>
</evidence>
<dbReference type="GO" id="GO:0015205">
    <property type="term" value="F:nucleobase transmembrane transporter activity"/>
    <property type="evidence" value="ECO:0007669"/>
    <property type="project" value="TreeGrafter"/>
</dbReference>
<dbReference type="InterPro" id="IPR004843">
    <property type="entry name" value="Calcineurin-like_PHP"/>
</dbReference>
<dbReference type="GO" id="GO:0005886">
    <property type="term" value="C:plasma membrane"/>
    <property type="evidence" value="ECO:0007669"/>
    <property type="project" value="TreeGrafter"/>
</dbReference>
<feature type="transmembrane region" description="Helical" evidence="10">
    <location>
        <begin position="223"/>
        <end position="242"/>
    </location>
</feature>
<dbReference type="Pfam" id="PF02133">
    <property type="entry name" value="Transp_cyt_pur"/>
    <property type="match status" value="1"/>
</dbReference>
<comment type="similarity">
    <text evidence="8">Belongs to the metallophosphoesterase superfamily. Purple acid phosphatase family.</text>
</comment>
<feature type="transmembrane region" description="Helical" evidence="10">
    <location>
        <begin position="96"/>
        <end position="117"/>
    </location>
</feature>
<dbReference type="FunFam" id="1.10.4160.10:FF:000001">
    <property type="entry name" value="Uracil permease, putative"/>
    <property type="match status" value="1"/>
</dbReference>
<reference evidence="14 15" key="1">
    <citation type="journal article" date="2016" name="Environ. Microbiol.">
        <title>Effector profiles distinguish formae speciales of Fusarium oxysporum.</title>
        <authorList>
            <person name="van Dam P."/>
            <person name="Fokkens L."/>
            <person name="Schmidt S.M."/>
            <person name="Linmans J.H."/>
            <person name="Kistler H.C."/>
            <person name="Ma L.J."/>
            <person name="Rep M."/>
        </authorList>
    </citation>
    <scope>NUCLEOTIDE SEQUENCE [LARGE SCALE GENOMIC DNA]</scope>
    <source>
        <strain evidence="14 15">Forc016</strain>
    </source>
</reference>
<evidence type="ECO:0000256" key="3">
    <source>
        <dbReference type="ARBA" id="ARBA00022692"/>
    </source>
</evidence>
<dbReference type="InterPro" id="IPR029052">
    <property type="entry name" value="Metallo-depent_PP-like"/>
</dbReference>
<evidence type="ECO:0000256" key="5">
    <source>
        <dbReference type="ARBA" id="ARBA00022989"/>
    </source>
</evidence>
<feature type="transmembrane region" description="Helical" evidence="10">
    <location>
        <begin position="472"/>
        <end position="490"/>
    </location>
</feature>
<dbReference type="InterPro" id="IPR001248">
    <property type="entry name" value="Pur-cyt_permease"/>
</dbReference>
<feature type="transmembrane region" description="Helical" evidence="10">
    <location>
        <begin position="420"/>
        <end position="445"/>
    </location>
</feature>
<feature type="transmembrane region" description="Helical" evidence="10">
    <location>
        <begin position="195"/>
        <end position="217"/>
    </location>
</feature>
<dbReference type="InterPro" id="IPR025733">
    <property type="entry name" value="PAPs_C"/>
</dbReference>
<dbReference type="InterPro" id="IPR045225">
    <property type="entry name" value="Uracil/uridine/allantoin_perm"/>
</dbReference>
<evidence type="ECO:0000256" key="6">
    <source>
        <dbReference type="ARBA" id="ARBA00023136"/>
    </source>
</evidence>
<keyword evidence="6 10" id="KW-0472">Membrane</keyword>
<keyword evidence="5 10" id="KW-1133">Transmembrane helix</keyword>
<evidence type="ECO:0000313" key="15">
    <source>
        <dbReference type="Proteomes" id="UP000219602"/>
    </source>
</evidence>
<evidence type="ECO:0000256" key="2">
    <source>
        <dbReference type="ARBA" id="ARBA00008974"/>
    </source>
</evidence>
<feature type="transmembrane region" description="Helical" evidence="10">
    <location>
        <begin position="303"/>
        <end position="325"/>
    </location>
</feature>